<feature type="domain" description="KHDC4/BBP-like KH-domain type I" evidence="3">
    <location>
        <begin position="160"/>
        <end position="201"/>
    </location>
</feature>
<organism evidence="4 5">
    <name type="scientific">Meganyctiphanes norvegica</name>
    <name type="common">Northern krill</name>
    <name type="synonym">Thysanopoda norvegica</name>
    <dbReference type="NCBI Taxonomy" id="48144"/>
    <lineage>
        <taxon>Eukaryota</taxon>
        <taxon>Metazoa</taxon>
        <taxon>Ecdysozoa</taxon>
        <taxon>Arthropoda</taxon>
        <taxon>Crustacea</taxon>
        <taxon>Multicrustacea</taxon>
        <taxon>Malacostraca</taxon>
        <taxon>Eumalacostraca</taxon>
        <taxon>Eucarida</taxon>
        <taxon>Euphausiacea</taxon>
        <taxon>Euphausiidae</taxon>
        <taxon>Meganyctiphanes</taxon>
    </lineage>
</organism>
<dbReference type="SUPFAM" id="SSF54791">
    <property type="entry name" value="Eukaryotic type KH-domain (KH-domain type I)"/>
    <property type="match status" value="1"/>
</dbReference>
<feature type="region of interest" description="Disordered" evidence="2">
    <location>
        <begin position="38"/>
        <end position="57"/>
    </location>
</feature>
<evidence type="ECO:0000256" key="1">
    <source>
        <dbReference type="ARBA" id="ARBA00022884"/>
    </source>
</evidence>
<dbReference type="GO" id="GO:0000381">
    <property type="term" value="P:regulation of alternative mRNA splicing, via spliceosome"/>
    <property type="evidence" value="ECO:0007669"/>
    <property type="project" value="TreeGrafter"/>
</dbReference>
<protein>
    <recommendedName>
        <fullName evidence="3">KHDC4/BBP-like KH-domain type I domain-containing protein</fullName>
    </recommendedName>
</protein>
<proteinExistence type="predicted"/>
<dbReference type="GO" id="GO:0003729">
    <property type="term" value="F:mRNA binding"/>
    <property type="evidence" value="ECO:0007669"/>
    <property type="project" value="TreeGrafter"/>
</dbReference>
<dbReference type="GO" id="GO:0005634">
    <property type="term" value="C:nucleus"/>
    <property type="evidence" value="ECO:0007669"/>
    <property type="project" value="TreeGrafter"/>
</dbReference>
<keyword evidence="1" id="KW-0694">RNA-binding</keyword>
<evidence type="ECO:0000313" key="5">
    <source>
        <dbReference type="Proteomes" id="UP001497623"/>
    </source>
</evidence>
<dbReference type="Gene3D" id="3.30.1370.10">
    <property type="entry name" value="K Homology domain, type 1"/>
    <property type="match status" value="1"/>
</dbReference>
<evidence type="ECO:0000259" key="3">
    <source>
        <dbReference type="Pfam" id="PF22675"/>
    </source>
</evidence>
<sequence>MYTTLSPLQLKWSGSLNGGSNPGIRLKHKQVPVPRTAAPVDRAAPGPWRGGVQDGQREVQSHQYNANGIDGSNDANGVSAVMDSNSDSSSYLEGLLQEQRSLKGREGVDLIKHLLGQEIERLQTTGKSILVRSEDRKLSDITKDKAVKLTIRVLVPVKDHPKFNFVGKLLGPRGMSLKRLQEETMTKMAILGRGSMRDKQKQKLCGSPCWKLSTDLIFVEEYNYILYGKKNTISKQLGSDYNDDIRQEQMREIKLMKTTTPKRNSSPDMDTLGPAPASEDESCSPSSPGSVGGGDHEALHPALRGLNGKTQQLKEGQQMSRGFGPSSNGRRSVLSLLTRGRIIQQKEHLIDVYNQLPGYGIYDQMNDLPMSDSPNEDNSEGRYLTDRRDMPAEKRLKIEDTANAWLF</sequence>
<dbReference type="InterPro" id="IPR045071">
    <property type="entry name" value="BBP-like"/>
</dbReference>
<evidence type="ECO:0000313" key="4">
    <source>
        <dbReference type="EMBL" id="CAL4184948.1"/>
    </source>
</evidence>
<dbReference type="InterPro" id="IPR055256">
    <property type="entry name" value="KH_1_KHDC4/BBP-like"/>
</dbReference>
<accession>A0AAV2SEW9</accession>
<dbReference type="InterPro" id="IPR036612">
    <property type="entry name" value="KH_dom_type_1_sf"/>
</dbReference>
<dbReference type="Pfam" id="PF22675">
    <property type="entry name" value="KH-I_KHDC4-BBP"/>
    <property type="match status" value="1"/>
</dbReference>
<dbReference type="EMBL" id="CAXKWB010062160">
    <property type="protein sequence ID" value="CAL4184948.1"/>
    <property type="molecule type" value="Genomic_DNA"/>
</dbReference>
<keyword evidence="5" id="KW-1185">Reference proteome</keyword>
<dbReference type="PANTHER" id="PTHR11208:SF42">
    <property type="entry name" value="QUAKING RELATED 54B, ISOFORM E"/>
    <property type="match status" value="1"/>
</dbReference>
<gene>
    <name evidence="4" type="ORF">MNOR_LOCUS35898</name>
</gene>
<evidence type="ECO:0000256" key="2">
    <source>
        <dbReference type="SAM" id="MobiDB-lite"/>
    </source>
</evidence>
<feature type="region of interest" description="Disordered" evidence="2">
    <location>
        <begin position="65"/>
        <end position="85"/>
    </location>
</feature>
<dbReference type="PANTHER" id="PTHR11208">
    <property type="entry name" value="RNA-BINDING PROTEIN RELATED"/>
    <property type="match status" value="1"/>
</dbReference>
<dbReference type="AlphaFoldDB" id="A0AAV2SEW9"/>
<feature type="region of interest" description="Disordered" evidence="2">
    <location>
        <begin position="257"/>
        <end position="301"/>
    </location>
</feature>
<feature type="non-terminal residue" evidence="4">
    <location>
        <position position="407"/>
    </location>
</feature>
<name>A0AAV2SEW9_MEGNR</name>
<feature type="compositionally biased region" description="Polar residues" evidence="2">
    <location>
        <begin position="257"/>
        <end position="268"/>
    </location>
</feature>
<comment type="caution">
    <text evidence="4">The sequence shown here is derived from an EMBL/GenBank/DDBJ whole genome shotgun (WGS) entry which is preliminary data.</text>
</comment>
<reference evidence="4 5" key="1">
    <citation type="submission" date="2024-05" db="EMBL/GenBank/DDBJ databases">
        <authorList>
            <person name="Wallberg A."/>
        </authorList>
    </citation>
    <scope>NUCLEOTIDE SEQUENCE [LARGE SCALE GENOMIC DNA]</scope>
</reference>
<dbReference type="Proteomes" id="UP001497623">
    <property type="component" value="Unassembled WGS sequence"/>
</dbReference>